<dbReference type="PANTHER" id="PTHR13593:SF113">
    <property type="entry name" value="SI:DKEY-266F7.9"/>
    <property type="match status" value="1"/>
</dbReference>
<evidence type="ECO:0000313" key="8">
    <source>
        <dbReference type="Proteomes" id="UP000242444"/>
    </source>
</evidence>
<feature type="domain" description="Phosphatidylinositol-specific phospholipase C X" evidence="6">
    <location>
        <begin position="60"/>
        <end position="199"/>
    </location>
</feature>
<evidence type="ECO:0000259" key="6">
    <source>
        <dbReference type="SMART" id="SM00148"/>
    </source>
</evidence>
<gene>
    <name evidence="7" type="ORF">CFN78_14625</name>
</gene>
<proteinExistence type="predicted"/>
<reference evidence="7 8" key="1">
    <citation type="submission" date="2017-07" db="EMBL/GenBank/DDBJ databases">
        <title>Amycolatopsis antarcticus sp. nov., isolated from the surface of an Antarcticus brown macroalga.</title>
        <authorList>
            <person name="Wang J."/>
            <person name="Leiva S."/>
            <person name="Huang J."/>
            <person name="Huang Y."/>
        </authorList>
    </citation>
    <scope>NUCLEOTIDE SEQUENCE [LARGE SCALE GENOMIC DNA]</scope>
    <source>
        <strain evidence="7 8">AU-G6</strain>
    </source>
</reference>
<dbReference type="PANTHER" id="PTHR13593">
    <property type="match status" value="1"/>
</dbReference>
<dbReference type="CDD" id="cd08586">
    <property type="entry name" value="PI-PLCc_BcPLC_like"/>
    <property type="match status" value="1"/>
</dbReference>
<dbReference type="InParanoid" id="A0A263D4F9"/>
<organism evidence="7 8">
    <name type="scientific">Amycolatopsis antarctica</name>
    <dbReference type="NCBI Taxonomy" id="1854586"/>
    <lineage>
        <taxon>Bacteria</taxon>
        <taxon>Bacillati</taxon>
        <taxon>Actinomycetota</taxon>
        <taxon>Actinomycetes</taxon>
        <taxon>Pseudonocardiales</taxon>
        <taxon>Pseudonocardiaceae</taxon>
        <taxon>Amycolatopsis</taxon>
    </lineage>
</organism>
<protein>
    <recommendedName>
        <fullName evidence="3">1-phosphatidylinositol phosphodiesterase</fullName>
        <ecNumber evidence="2">4.6.1.13</ecNumber>
    </recommendedName>
    <alternativeName>
        <fullName evidence="4">Phosphatidylinositol diacylglycerol-lyase</fullName>
    </alternativeName>
    <alternativeName>
        <fullName evidence="5">Phosphatidylinositol-specific phospholipase C</fullName>
    </alternativeName>
</protein>
<dbReference type="EC" id="4.6.1.13" evidence="2"/>
<dbReference type="Gene3D" id="3.20.20.190">
    <property type="entry name" value="Phosphatidylinositol (PI) phosphodiesterase"/>
    <property type="match status" value="1"/>
</dbReference>
<comment type="caution">
    <text evidence="7">The sequence shown here is derived from an EMBL/GenBank/DDBJ whole genome shotgun (WGS) entry which is preliminary data.</text>
</comment>
<dbReference type="GO" id="GO:0004436">
    <property type="term" value="F:phosphatidylinositol diacylglycerol-lyase activity"/>
    <property type="evidence" value="ECO:0007669"/>
    <property type="project" value="UniProtKB-EC"/>
</dbReference>
<evidence type="ECO:0000313" key="7">
    <source>
        <dbReference type="EMBL" id="OZM72255.1"/>
    </source>
</evidence>
<comment type="catalytic activity">
    <reaction evidence="1">
        <text>a 1,2-diacyl-sn-glycero-3-phospho-(1D-myo-inositol) = 1D-myo-inositol 1,2-cyclic phosphate + a 1,2-diacyl-sn-glycerol</text>
        <dbReference type="Rhea" id="RHEA:17093"/>
        <dbReference type="ChEBI" id="CHEBI:17815"/>
        <dbReference type="ChEBI" id="CHEBI:57880"/>
        <dbReference type="ChEBI" id="CHEBI:58484"/>
        <dbReference type="EC" id="4.6.1.13"/>
    </reaction>
</comment>
<evidence type="ECO:0000256" key="4">
    <source>
        <dbReference type="ARBA" id="ARBA00030474"/>
    </source>
</evidence>
<dbReference type="Pfam" id="PF00388">
    <property type="entry name" value="PI-PLC-X"/>
    <property type="match status" value="1"/>
</dbReference>
<sequence>MWRTFIPCREGGRSMRSLSRRSFLRATAGAGVLGAGLAVGAGVSAARPAAPGPADWMGELDSATFLSRLAIPGTHDSGALHGGGLVQCQDVGIAPQLDAGIRFLDVRCRAIDGSFAIHHGAFFQEIMFGDVLNDCQAFLAAHPSETVLMRVKQEYSTVPDDEFGTIFADYARRWPDLLHTESRIPRLGEAAGRVVVLADNGGVPGIGWGSDLLDISDDYDIGTIEDLEKRKWPGVAEHLDAARAYPVGDPEKLYLTFTSSSGWALWPRSAHEAIWPKVTGYLDAVDPVASLGLVVLDFTDDTKAEQVYRFNFA</sequence>
<accession>A0A263D4F9</accession>
<dbReference type="SMART" id="SM00148">
    <property type="entry name" value="PLCXc"/>
    <property type="match status" value="1"/>
</dbReference>
<dbReference type="InterPro" id="IPR051057">
    <property type="entry name" value="PI-PLC_domain"/>
</dbReference>
<dbReference type="OrthoDB" id="7191982at2"/>
<dbReference type="EMBL" id="NKYE01000008">
    <property type="protein sequence ID" value="OZM72255.1"/>
    <property type="molecule type" value="Genomic_DNA"/>
</dbReference>
<dbReference type="InterPro" id="IPR017946">
    <property type="entry name" value="PLC-like_Pdiesterase_TIM-brl"/>
</dbReference>
<dbReference type="GO" id="GO:0008081">
    <property type="term" value="F:phosphoric diester hydrolase activity"/>
    <property type="evidence" value="ECO:0007669"/>
    <property type="project" value="InterPro"/>
</dbReference>
<dbReference type="InterPro" id="IPR006311">
    <property type="entry name" value="TAT_signal"/>
</dbReference>
<dbReference type="PROSITE" id="PS50007">
    <property type="entry name" value="PIPLC_X_DOMAIN"/>
    <property type="match status" value="1"/>
</dbReference>
<evidence type="ECO:0000256" key="3">
    <source>
        <dbReference type="ARBA" id="ARBA00019758"/>
    </source>
</evidence>
<dbReference type="Proteomes" id="UP000242444">
    <property type="component" value="Unassembled WGS sequence"/>
</dbReference>
<evidence type="ECO:0000256" key="2">
    <source>
        <dbReference type="ARBA" id="ARBA00012581"/>
    </source>
</evidence>
<keyword evidence="8" id="KW-1185">Reference proteome</keyword>
<name>A0A263D4F9_9PSEU</name>
<dbReference type="AlphaFoldDB" id="A0A263D4F9"/>
<evidence type="ECO:0000256" key="1">
    <source>
        <dbReference type="ARBA" id="ARBA00001316"/>
    </source>
</evidence>
<dbReference type="PROSITE" id="PS51318">
    <property type="entry name" value="TAT"/>
    <property type="match status" value="1"/>
</dbReference>
<evidence type="ECO:0000256" key="5">
    <source>
        <dbReference type="ARBA" id="ARBA00030782"/>
    </source>
</evidence>
<dbReference type="GO" id="GO:0006629">
    <property type="term" value="P:lipid metabolic process"/>
    <property type="evidence" value="ECO:0007669"/>
    <property type="project" value="InterPro"/>
</dbReference>
<dbReference type="SUPFAM" id="SSF51695">
    <property type="entry name" value="PLC-like phosphodiesterases"/>
    <property type="match status" value="1"/>
</dbReference>
<dbReference type="InterPro" id="IPR000909">
    <property type="entry name" value="PLipase_C_PInositol-sp_X_dom"/>
</dbReference>